<dbReference type="SUPFAM" id="SSF46785">
    <property type="entry name" value="Winged helix' DNA-binding domain"/>
    <property type="match status" value="1"/>
</dbReference>
<organism evidence="3 4">
    <name type="scientific">Aliirhizobium smilacinae</name>
    <dbReference type="NCBI Taxonomy" id="1395944"/>
    <lineage>
        <taxon>Bacteria</taxon>
        <taxon>Pseudomonadati</taxon>
        <taxon>Pseudomonadota</taxon>
        <taxon>Alphaproteobacteria</taxon>
        <taxon>Hyphomicrobiales</taxon>
        <taxon>Rhizobiaceae</taxon>
        <taxon>Aliirhizobium</taxon>
    </lineage>
</organism>
<evidence type="ECO:0000313" key="4">
    <source>
        <dbReference type="Proteomes" id="UP000311605"/>
    </source>
</evidence>
<dbReference type="Gene3D" id="3.40.50.150">
    <property type="entry name" value="Vaccinia Virus protein VP39"/>
    <property type="match status" value="1"/>
</dbReference>
<evidence type="ECO:0000259" key="2">
    <source>
        <dbReference type="Pfam" id="PF21320"/>
    </source>
</evidence>
<dbReference type="Proteomes" id="UP000311605">
    <property type="component" value="Unassembled WGS sequence"/>
</dbReference>
<dbReference type="InterPro" id="IPR029063">
    <property type="entry name" value="SAM-dependent_MTases_sf"/>
</dbReference>
<dbReference type="Pfam" id="PF13847">
    <property type="entry name" value="Methyltransf_31"/>
    <property type="match status" value="1"/>
</dbReference>
<dbReference type="InterPro" id="IPR053173">
    <property type="entry name" value="SAM-binding_MTase"/>
</dbReference>
<dbReference type="InterPro" id="IPR048711">
    <property type="entry name" value="WHD_Rv2258c"/>
</dbReference>
<dbReference type="InterPro" id="IPR036388">
    <property type="entry name" value="WH-like_DNA-bd_sf"/>
</dbReference>
<name>A0A5C4XQM1_9HYPH</name>
<keyword evidence="3" id="KW-0489">Methyltransferase</keyword>
<dbReference type="EMBL" id="VDMN01000001">
    <property type="protein sequence ID" value="TNM65579.1"/>
    <property type="molecule type" value="Genomic_DNA"/>
</dbReference>
<dbReference type="PANTHER" id="PTHR45128">
    <property type="entry name" value="METHYLTRANSFERASE TYPE 11"/>
    <property type="match status" value="1"/>
</dbReference>
<dbReference type="InterPro" id="IPR025714">
    <property type="entry name" value="Methyltranfer_dom"/>
</dbReference>
<feature type="domain" description="Methyltransferase" evidence="1">
    <location>
        <begin position="175"/>
        <end position="287"/>
    </location>
</feature>
<dbReference type="GO" id="GO:0008168">
    <property type="term" value="F:methyltransferase activity"/>
    <property type="evidence" value="ECO:0007669"/>
    <property type="project" value="UniProtKB-KW"/>
</dbReference>
<gene>
    <name evidence="3" type="ORF">FHP24_04810</name>
</gene>
<accession>A0A5C4XQM1</accession>
<feature type="domain" description="S-adenosylmethionine-dependent methyltransferase Rv2258c-like winged HTH" evidence="2">
    <location>
        <begin position="29"/>
        <end position="95"/>
    </location>
</feature>
<dbReference type="OrthoDB" id="9801363at2"/>
<protein>
    <submittedName>
        <fullName evidence="3">Class I SAM-dependent methyltransferase</fullName>
    </submittedName>
</protein>
<dbReference type="PANTHER" id="PTHR45128:SF2">
    <property type="entry name" value="METHYLTRANSFERASE DOMAIN-CONTAINING PROTEIN"/>
    <property type="match status" value="1"/>
</dbReference>
<dbReference type="InterPro" id="IPR036390">
    <property type="entry name" value="WH_DNA-bd_sf"/>
</dbReference>
<dbReference type="Gene3D" id="1.10.10.10">
    <property type="entry name" value="Winged helix-like DNA-binding domain superfamily/Winged helix DNA-binding domain"/>
    <property type="match status" value="1"/>
</dbReference>
<dbReference type="AlphaFoldDB" id="A0A5C4XQM1"/>
<dbReference type="GO" id="GO:0032259">
    <property type="term" value="P:methylation"/>
    <property type="evidence" value="ECO:0007669"/>
    <property type="project" value="UniProtKB-KW"/>
</dbReference>
<dbReference type="SUPFAM" id="SSF53335">
    <property type="entry name" value="S-adenosyl-L-methionine-dependent methyltransferases"/>
    <property type="match status" value="1"/>
</dbReference>
<evidence type="ECO:0000259" key="1">
    <source>
        <dbReference type="Pfam" id="PF13847"/>
    </source>
</evidence>
<keyword evidence="3" id="KW-0808">Transferase</keyword>
<dbReference type="CDD" id="cd02440">
    <property type="entry name" value="AdoMet_MTases"/>
    <property type="match status" value="1"/>
</dbReference>
<evidence type="ECO:0000313" key="3">
    <source>
        <dbReference type="EMBL" id="TNM65579.1"/>
    </source>
</evidence>
<dbReference type="Pfam" id="PF21320">
    <property type="entry name" value="WHD_Rv2258c"/>
    <property type="match status" value="1"/>
</dbReference>
<reference evidence="3 4" key="1">
    <citation type="submission" date="2019-06" db="EMBL/GenBank/DDBJ databases">
        <title>The draft genome of Rhizobium smilacinae PTYR-5.</title>
        <authorList>
            <person name="Liu L."/>
            <person name="Li L."/>
            <person name="Zhang X."/>
        </authorList>
    </citation>
    <scope>NUCLEOTIDE SEQUENCE [LARGE SCALE GENOMIC DNA]</scope>
    <source>
        <strain evidence="3 4">PTYR-5</strain>
    </source>
</reference>
<proteinExistence type="predicted"/>
<sequence length="356" mass="38339">MVQLDENKLNSFVGKMLGDLGGAFSVPTVRIGLRLGLFTALYRAGPATAADLATEAGGLSERYVREWALAQAANGYIDYDSGTRMFSLSPEQAMVFVNQDSPVYLEGAFDLVAAMIEGERKVERSFRTGAGVRWGDSAGCLFCATGAFFRPGYVNNIVQTWLPALRGVEDKLRVGARVADVGCGVGFSTILMAKAYPNSSFVGYDFHEPSIVEANSHAQSHGVDDRVKFVAAAAKDIEETGYDLVTSFDCLHDMGDPRGCADHMRLILKKDGTWMIVEPVAGDLPENNMNPVGRLYYNASTMICVPTSLDQEVGEGLGAQAGEAKLAEVIHSGGFTHVRRTITGPFNMVLEARLSA</sequence>
<dbReference type="RefSeq" id="WP_139673574.1">
    <property type="nucleotide sequence ID" value="NZ_VDMN01000001.1"/>
</dbReference>
<comment type="caution">
    <text evidence="3">The sequence shown here is derived from an EMBL/GenBank/DDBJ whole genome shotgun (WGS) entry which is preliminary data.</text>
</comment>
<keyword evidence="4" id="KW-1185">Reference proteome</keyword>